<dbReference type="InterPro" id="IPR030949">
    <property type="entry name" value="ECF_S_folate_fam"/>
</dbReference>
<feature type="transmembrane region" description="Helical" evidence="1">
    <location>
        <begin position="64"/>
        <end position="83"/>
    </location>
</feature>
<dbReference type="InterPro" id="IPR024529">
    <property type="entry name" value="ECF_trnsprt_substrate-spec"/>
</dbReference>
<dbReference type="Proteomes" id="UP001158045">
    <property type="component" value="Unassembled WGS sequence"/>
</dbReference>
<keyword evidence="1" id="KW-1133">Transmembrane helix</keyword>
<dbReference type="NCBIfam" id="TIGR04518">
    <property type="entry name" value="ECF_S_folT_fam"/>
    <property type="match status" value="1"/>
</dbReference>
<keyword evidence="1" id="KW-0812">Transmembrane</keyword>
<reference evidence="2 3" key="1">
    <citation type="submission" date="2023-04" db="EMBL/GenBank/DDBJ databases">
        <title>Fusibacter bizertensis strain WBS, isolated from littoral bottom sediments of the Arctic seas - biochemical and genomic analysis.</title>
        <authorList>
            <person name="Brioukhanov A.L."/>
        </authorList>
    </citation>
    <scope>NUCLEOTIDE SEQUENCE [LARGE SCALE GENOMIC DNA]</scope>
    <source>
        <strain evidence="2 3">WBS</strain>
    </source>
</reference>
<protein>
    <submittedName>
        <fullName evidence="2">Folate family ECF transporter S component</fullName>
    </submittedName>
</protein>
<feature type="transmembrane region" description="Helical" evidence="1">
    <location>
        <begin position="89"/>
        <end position="109"/>
    </location>
</feature>
<keyword evidence="3" id="KW-1185">Reference proteome</keyword>
<feature type="transmembrane region" description="Helical" evidence="1">
    <location>
        <begin position="38"/>
        <end position="57"/>
    </location>
</feature>
<keyword evidence="1" id="KW-0472">Membrane</keyword>
<organism evidence="2 3">
    <name type="scientific">Fusibacter bizertensis</name>
    <dbReference type="NCBI Taxonomy" id="1488331"/>
    <lineage>
        <taxon>Bacteria</taxon>
        <taxon>Bacillati</taxon>
        <taxon>Bacillota</taxon>
        <taxon>Clostridia</taxon>
        <taxon>Eubacteriales</taxon>
        <taxon>Eubacteriales Family XII. Incertae Sedis</taxon>
        <taxon>Fusibacter</taxon>
    </lineage>
</organism>
<dbReference type="Gene3D" id="1.10.1760.20">
    <property type="match status" value="2"/>
</dbReference>
<name>A0ABT6N9Y4_9FIRM</name>
<evidence type="ECO:0000313" key="2">
    <source>
        <dbReference type="EMBL" id="MDH8677225.1"/>
    </source>
</evidence>
<comment type="caution">
    <text evidence="2">The sequence shown here is derived from an EMBL/GenBank/DDBJ whole genome shotgun (WGS) entry which is preliminary data.</text>
</comment>
<feature type="transmembrane region" description="Helical" evidence="1">
    <location>
        <begin position="12"/>
        <end position="32"/>
    </location>
</feature>
<dbReference type="EMBL" id="JARYZI010000002">
    <property type="protein sequence ID" value="MDH8677225.1"/>
    <property type="molecule type" value="Genomic_DNA"/>
</dbReference>
<feature type="transmembrane region" description="Helical" evidence="1">
    <location>
        <begin position="233"/>
        <end position="254"/>
    </location>
</feature>
<proteinExistence type="predicted"/>
<evidence type="ECO:0000313" key="3">
    <source>
        <dbReference type="Proteomes" id="UP001158045"/>
    </source>
</evidence>
<accession>A0ABT6N9Y4</accession>
<gene>
    <name evidence="2" type="ORF">QE109_03645</name>
</gene>
<feature type="transmembrane region" description="Helical" evidence="1">
    <location>
        <begin position="197"/>
        <end position="221"/>
    </location>
</feature>
<feature type="transmembrane region" description="Helical" evidence="1">
    <location>
        <begin position="161"/>
        <end position="185"/>
    </location>
</feature>
<sequence>MQENKQRMQKKRTISTSAIVKAALLATISIVLTRFLSLMLVLGGLPALRVGVGSIPLIMSGMMFGPVVGGITGVVADIVGYMINPMGGTYFPGFTVSAALYGVIAGILFKTFKIQNMKINFNLVNAVVMALFGVGLFVLMLSSDTLIFEGGKFIMNDTSALPVIVLMVLVTALFIAIPFAMSSRFKNKIGQLNFDKIAFAVNITYVINALLLNTLWLSIMFDKGFMVFLPGRVIAAVITIPLYTLIIFTLGKFVNLLEQ</sequence>
<dbReference type="RefSeq" id="WP_281093037.1">
    <property type="nucleotide sequence ID" value="NZ_JARYZI010000002.1"/>
</dbReference>
<feature type="transmembrane region" description="Helical" evidence="1">
    <location>
        <begin position="121"/>
        <end position="141"/>
    </location>
</feature>
<evidence type="ECO:0000256" key="1">
    <source>
        <dbReference type="SAM" id="Phobius"/>
    </source>
</evidence>
<dbReference type="Pfam" id="PF12822">
    <property type="entry name" value="ECF_trnsprt"/>
    <property type="match status" value="1"/>
</dbReference>